<dbReference type="EMBL" id="MPUH01000260">
    <property type="protein sequence ID" value="OMJ84719.1"/>
    <property type="molecule type" value="Genomic_DNA"/>
</dbReference>
<keyword evidence="2" id="KW-1185">Reference proteome</keyword>
<gene>
    <name evidence="1" type="ORF">SteCoe_14109</name>
</gene>
<protein>
    <submittedName>
        <fullName evidence="1">Uncharacterized protein</fullName>
    </submittedName>
</protein>
<comment type="caution">
    <text evidence="1">The sequence shown here is derived from an EMBL/GenBank/DDBJ whole genome shotgun (WGS) entry which is preliminary data.</text>
</comment>
<proteinExistence type="predicted"/>
<evidence type="ECO:0000313" key="2">
    <source>
        <dbReference type="Proteomes" id="UP000187209"/>
    </source>
</evidence>
<evidence type="ECO:0000313" key="1">
    <source>
        <dbReference type="EMBL" id="OMJ84719.1"/>
    </source>
</evidence>
<name>A0A1R2C6V2_9CILI</name>
<accession>A0A1R2C6V2</accession>
<organism evidence="1 2">
    <name type="scientific">Stentor coeruleus</name>
    <dbReference type="NCBI Taxonomy" id="5963"/>
    <lineage>
        <taxon>Eukaryota</taxon>
        <taxon>Sar</taxon>
        <taxon>Alveolata</taxon>
        <taxon>Ciliophora</taxon>
        <taxon>Postciliodesmatophora</taxon>
        <taxon>Heterotrichea</taxon>
        <taxon>Heterotrichida</taxon>
        <taxon>Stentoridae</taxon>
        <taxon>Stentor</taxon>
    </lineage>
</organism>
<dbReference type="AlphaFoldDB" id="A0A1R2C6V2"/>
<dbReference type="Proteomes" id="UP000187209">
    <property type="component" value="Unassembled WGS sequence"/>
</dbReference>
<reference evidence="1 2" key="1">
    <citation type="submission" date="2016-11" db="EMBL/GenBank/DDBJ databases">
        <title>The macronuclear genome of Stentor coeruleus: a giant cell with tiny introns.</title>
        <authorList>
            <person name="Slabodnick M."/>
            <person name="Ruby J.G."/>
            <person name="Reiff S.B."/>
            <person name="Swart E.C."/>
            <person name="Gosai S."/>
            <person name="Prabakaran S."/>
            <person name="Witkowska E."/>
            <person name="Larue G.E."/>
            <person name="Fisher S."/>
            <person name="Freeman R.M."/>
            <person name="Gunawardena J."/>
            <person name="Chu W."/>
            <person name="Stover N.A."/>
            <person name="Gregory B.D."/>
            <person name="Nowacki M."/>
            <person name="Derisi J."/>
            <person name="Roy S.W."/>
            <person name="Marshall W.F."/>
            <person name="Sood P."/>
        </authorList>
    </citation>
    <scope>NUCLEOTIDE SEQUENCE [LARGE SCALE GENOMIC DNA]</scope>
    <source>
        <strain evidence="1">WM001</strain>
    </source>
</reference>
<sequence length="153" mass="18235">METIRIKFLLYIFRASFRIIFQRWKTLSKEKTFAYKFSRMKRLIQAPTPQIKTQNCPQQTKHRSISKTRVKIYNKAKRKKKDNSFTGFKKSNEVRKKSKDFDAQAQRWSYSGDRCKYISNDFQSFIKDDEEIAIVSSCVGKQGFLKLFKGFKT</sequence>